<evidence type="ECO:0000256" key="1">
    <source>
        <dbReference type="ARBA" id="ARBA00008901"/>
    </source>
</evidence>
<dbReference type="InParanoid" id="A0A3Q7FVF4"/>
<dbReference type="CDD" id="cd09247">
    <property type="entry name" value="BRO1_Alix_like_2"/>
    <property type="match status" value="1"/>
</dbReference>
<proteinExistence type="inferred from homology"/>
<dbReference type="PaxDb" id="4081-Solyc04g007020.2.1"/>
<dbReference type="AlphaFoldDB" id="A0A3Q7FVF4"/>
<dbReference type="Gene3D" id="1.25.40.280">
    <property type="entry name" value="alix/aip1 like domains"/>
    <property type="match status" value="1"/>
</dbReference>
<sequence>MMINFQGFSKQKSPQVLFENALLASDPGTLEQLKELSSRRRAIECINQNSFVTEAIAREMSGGLTSRCEQNIQKVEQYLPLLGNLIHHVDLVGDDPKMARWISDLKIRWSSSLAPSSFFHLSGPKLYQMDNLHFELGMTLSVLGALLRDQALEVLSTDLVQSATILRRAAGIYQHLAQVVLPCLQHEWTPERPPEALISVSAATTLVCLAEAQAVTVKKAEQKGNTGGLLAKLHYGVCEFLSEAIHTLNSATKQYKDISSLTDYITTCKMLHELLSYKYLAESLKTEGQIGFAIGVLCHVIQSSEKHTPREESWRLVYKQVIDDLNVLLRKYEHENEFVWHEKIPMQDELPVPQGVKIVSFIPYQPQRWERTLVFKM</sequence>
<dbReference type="PANTHER" id="PTHR23032:SF20">
    <property type="entry name" value="ENDOSOMAL TARGETING BRO1-LIKE DOMAIN-CONTAINING PROTEIN"/>
    <property type="match status" value="1"/>
</dbReference>
<dbReference type="GeneID" id="101254080"/>
<dbReference type="SMART" id="SM01041">
    <property type="entry name" value="BRO1"/>
    <property type="match status" value="1"/>
</dbReference>
<dbReference type="Pfam" id="PF03097">
    <property type="entry name" value="BRO1"/>
    <property type="match status" value="1"/>
</dbReference>
<feature type="domain" description="BRO1" evidence="2">
    <location>
        <begin position="1"/>
        <end position="377"/>
    </location>
</feature>
<protein>
    <recommendedName>
        <fullName evidence="2">BRO1 domain-containing protein</fullName>
    </recommendedName>
</protein>
<comment type="similarity">
    <text evidence="1">Belongs to the BROX family.</text>
</comment>
<organism evidence="3">
    <name type="scientific">Solanum lycopersicum</name>
    <name type="common">Tomato</name>
    <name type="synonym">Lycopersicon esculentum</name>
    <dbReference type="NCBI Taxonomy" id="4081"/>
    <lineage>
        <taxon>Eukaryota</taxon>
        <taxon>Viridiplantae</taxon>
        <taxon>Streptophyta</taxon>
        <taxon>Embryophyta</taxon>
        <taxon>Tracheophyta</taxon>
        <taxon>Spermatophyta</taxon>
        <taxon>Magnoliopsida</taxon>
        <taxon>eudicotyledons</taxon>
        <taxon>Gunneridae</taxon>
        <taxon>Pentapetalae</taxon>
        <taxon>asterids</taxon>
        <taxon>lamiids</taxon>
        <taxon>Solanales</taxon>
        <taxon>Solanaceae</taxon>
        <taxon>Solanoideae</taxon>
        <taxon>Solaneae</taxon>
        <taxon>Solanum</taxon>
        <taxon>Solanum subgen. Lycopersicon</taxon>
    </lineage>
</organism>
<dbReference type="InterPro" id="IPR038898">
    <property type="entry name" value="BROX"/>
</dbReference>
<dbReference type="Gramene" id="Solyc04g007020.3.1">
    <property type="protein sequence ID" value="Solyc04g007020.3.1"/>
    <property type="gene ID" value="Solyc04g007020.3"/>
</dbReference>
<evidence type="ECO:0000313" key="4">
    <source>
        <dbReference type="Proteomes" id="UP000004994"/>
    </source>
</evidence>
<dbReference type="EnsemblPlants" id="Solyc04g007020.3.1">
    <property type="protein sequence ID" value="Solyc04g007020.3.1"/>
    <property type="gene ID" value="Solyc04g007020.3"/>
</dbReference>
<keyword evidence="4" id="KW-1185">Reference proteome</keyword>
<dbReference type="Proteomes" id="UP000004994">
    <property type="component" value="Chromosome 4"/>
</dbReference>
<dbReference type="GO" id="GO:0005768">
    <property type="term" value="C:endosome"/>
    <property type="evidence" value="ECO:0000318"/>
    <property type="project" value="GO_Central"/>
</dbReference>
<dbReference type="RefSeq" id="XP_004236981.1">
    <property type="nucleotide sequence ID" value="XM_004236933.4"/>
</dbReference>
<evidence type="ECO:0000259" key="2">
    <source>
        <dbReference type="PROSITE" id="PS51180"/>
    </source>
</evidence>
<dbReference type="PANTHER" id="PTHR23032">
    <property type="entry name" value="BRO1 DOMAIN-CONTAINING PROTEIN BROX"/>
    <property type="match status" value="1"/>
</dbReference>
<dbReference type="STRING" id="4081.A0A3Q7FVF4"/>
<dbReference type="OMA" id="WHEKIPS"/>
<dbReference type="InterPro" id="IPR004328">
    <property type="entry name" value="BRO1_dom"/>
</dbReference>
<reference evidence="3" key="1">
    <citation type="journal article" date="2012" name="Nature">
        <title>The tomato genome sequence provides insights into fleshy fruit evolution.</title>
        <authorList>
            <consortium name="Tomato Genome Consortium"/>
        </authorList>
    </citation>
    <scope>NUCLEOTIDE SEQUENCE [LARGE SCALE GENOMIC DNA]</scope>
    <source>
        <strain evidence="3">cv. Heinz 1706</strain>
    </source>
</reference>
<accession>A0A3Q7FVF4</accession>
<evidence type="ECO:0000313" key="3">
    <source>
        <dbReference type="EnsemblPlants" id="Solyc04g007020.3.1"/>
    </source>
</evidence>
<gene>
    <name evidence="3" type="primary">LOC101254080</name>
</gene>
<dbReference type="PROSITE" id="PS51180">
    <property type="entry name" value="BRO1"/>
    <property type="match status" value="1"/>
</dbReference>
<dbReference type="KEGG" id="sly:101254080"/>
<dbReference type="OrthoDB" id="10266451at2759"/>
<name>A0A3Q7FVF4_SOLLC</name>
<reference evidence="3" key="2">
    <citation type="submission" date="2019-01" db="UniProtKB">
        <authorList>
            <consortium name="EnsemblPlants"/>
        </authorList>
    </citation>
    <scope>IDENTIFICATION</scope>
    <source>
        <strain evidence="3">cv. Heinz 1706</strain>
    </source>
</reference>
<dbReference type="GO" id="GO:0043328">
    <property type="term" value="P:protein transport to vacuole involved in ubiquitin-dependent protein catabolic process via the multivesicular body sorting pathway"/>
    <property type="evidence" value="ECO:0000318"/>
    <property type="project" value="GO_Central"/>
</dbReference>
<dbReference type="InterPro" id="IPR038499">
    <property type="entry name" value="BRO1_sf"/>
</dbReference>